<gene>
    <name evidence="2" type="ORF">E6C60_2182</name>
</gene>
<reference evidence="2 3" key="1">
    <citation type="submission" date="2019-05" db="EMBL/GenBank/DDBJ databases">
        <authorList>
            <person name="Chen C."/>
        </authorList>
    </citation>
    <scope>NUCLEOTIDE SEQUENCE [LARGE SCALE GENOMIC DNA]</scope>
    <source>
        <strain evidence="2 3">HB172198</strain>
    </source>
</reference>
<accession>A0A4P8XKI3</accession>
<keyword evidence="1" id="KW-1133">Transmembrane helix</keyword>
<evidence type="ECO:0000313" key="3">
    <source>
        <dbReference type="Proteomes" id="UP000300879"/>
    </source>
</evidence>
<keyword evidence="1" id="KW-0812">Transmembrane</keyword>
<keyword evidence="3" id="KW-1185">Reference proteome</keyword>
<sequence>MDWIWELVLRRHFTHEIKEADSYDPNEPQWSSQMQLIKEEVANVRKQRWFWKTSAAAAGITLIGFIVFAWFFPMNLTNPAADPAIDQTLSQVITERYRTLNVSGFDLDEIVHKEWTDNGVLVFYTKDYGQNDDEDVDLNLEYWKKTLTGWKWVTGGSYQFSSLKNLKQDESLIFEYVTGTEPDGSGEPPLPIVYGESFKPDVVNIELTDKQNQYKQVAKMIYIQDDRTIWFARFPISMGMNIEIQGLDESGKAVVIKNMDIPATPIEK</sequence>
<evidence type="ECO:0000313" key="2">
    <source>
        <dbReference type="EMBL" id="QCT02895.1"/>
    </source>
</evidence>
<evidence type="ECO:0008006" key="4">
    <source>
        <dbReference type="Google" id="ProtNLM"/>
    </source>
</evidence>
<feature type="transmembrane region" description="Helical" evidence="1">
    <location>
        <begin position="55"/>
        <end position="72"/>
    </location>
</feature>
<dbReference type="KEGG" id="palo:E6C60_2182"/>
<evidence type="ECO:0000256" key="1">
    <source>
        <dbReference type="SAM" id="Phobius"/>
    </source>
</evidence>
<dbReference type="EMBL" id="CP040396">
    <property type="protein sequence ID" value="QCT02895.1"/>
    <property type="molecule type" value="Genomic_DNA"/>
</dbReference>
<name>A0A4P8XKI3_9BACL</name>
<dbReference type="RefSeq" id="WP_138225857.1">
    <property type="nucleotide sequence ID" value="NZ_CP040396.1"/>
</dbReference>
<keyword evidence="1" id="KW-0472">Membrane</keyword>
<dbReference type="AlphaFoldDB" id="A0A4P8XKI3"/>
<protein>
    <recommendedName>
        <fullName evidence="4">DUF4179 domain-containing protein</fullName>
    </recommendedName>
</protein>
<dbReference type="OrthoDB" id="1902411at2"/>
<organism evidence="2 3">
    <name type="scientific">Paenibacillus algicola</name>
    <dbReference type="NCBI Taxonomy" id="2565926"/>
    <lineage>
        <taxon>Bacteria</taxon>
        <taxon>Bacillati</taxon>
        <taxon>Bacillota</taxon>
        <taxon>Bacilli</taxon>
        <taxon>Bacillales</taxon>
        <taxon>Paenibacillaceae</taxon>
        <taxon>Paenibacillus</taxon>
    </lineage>
</organism>
<dbReference type="Proteomes" id="UP000300879">
    <property type="component" value="Chromosome"/>
</dbReference>
<proteinExistence type="predicted"/>